<dbReference type="EMBL" id="CAUYUJ010019538">
    <property type="protein sequence ID" value="CAK0891917.1"/>
    <property type="molecule type" value="Genomic_DNA"/>
</dbReference>
<protein>
    <submittedName>
        <fullName evidence="2">Uncharacterized protein</fullName>
    </submittedName>
</protein>
<accession>A0ABN9WYA0</accession>
<feature type="compositionally biased region" description="Basic and acidic residues" evidence="1">
    <location>
        <begin position="119"/>
        <end position="141"/>
    </location>
</feature>
<comment type="caution">
    <text evidence="2">The sequence shown here is derived from an EMBL/GenBank/DDBJ whole genome shotgun (WGS) entry which is preliminary data.</text>
</comment>
<keyword evidence="3" id="KW-1185">Reference proteome</keyword>
<organism evidence="2 3">
    <name type="scientific">Prorocentrum cordatum</name>
    <dbReference type="NCBI Taxonomy" id="2364126"/>
    <lineage>
        <taxon>Eukaryota</taxon>
        <taxon>Sar</taxon>
        <taxon>Alveolata</taxon>
        <taxon>Dinophyceae</taxon>
        <taxon>Prorocentrales</taxon>
        <taxon>Prorocentraceae</taxon>
        <taxon>Prorocentrum</taxon>
    </lineage>
</organism>
<gene>
    <name evidence="2" type="ORF">PCOR1329_LOCUS71713</name>
</gene>
<reference evidence="2" key="1">
    <citation type="submission" date="2023-10" db="EMBL/GenBank/DDBJ databases">
        <authorList>
            <person name="Chen Y."/>
            <person name="Shah S."/>
            <person name="Dougan E. K."/>
            <person name="Thang M."/>
            <person name="Chan C."/>
        </authorList>
    </citation>
    <scope>NUCLEOTIDE SEQUENCE [LARGE SCALE GENOMIC DNA]</scope>
</reference>
<evidence type="ECO:0000256" key="1">
    <source>
        <dbReference type="SAM" id="MobiDB-lite"/>
    </source>
</evidence>
<evidence type="ECO:0000313" key="3">
    <source>
        <dbReference type="Proteomes" id="UP001189429"/>
    </source>
</evidence>
<evidence type="ECO:0000313" key="2">
    <source>
        <dbReference type="EMBL" id="CAK0891917.1"/>
    </source>
</evidence>
<sequence>MVEIPWQGHGVDLARGRGGVAHVPKKPRPLAQPTAERLAGRAQESPAAEAGAAARARQCRPREAAGSPRLLGSRERLAGSEPKASKSILRAPRLEPRGPGAPRARSPRIRRNVSFSDVVEERPVDAADPQPDGRHGPGSSADRRCVVAVLAVLAAMVCTDAELQAACSGGLAAAVERLPAIGVDSSILMRGVVPLIAMPVVLALQGIFEPAGAVLLARGTPSVSMK</sequence>
<feature type="region of interest" description="Disordered" evidence="1">
    <location>
        <begin position="1"/>
        <end position="141"/>
    </location>
</feature>
<dbReference type="Proteomes" id="UP001189429">
    <property type="component" value="Unassembled WGS sequence"/>
</dbReference>
<proteinExistence type="predicted"/>
<name>A0ABN9WYA0_9DINO</name>
<feature type="compositionally biased region" description="Low complexity" evidence="1">
    <location>
        <begin position="41"/>
        <end position="56"/>
    </location>
</feature>